<reference evidence="2 3" key="2">
    <citation type="journal article" date="2014" name="PLoS Genet.">
        <title>Phylogenetically driven sequencing of extremely halophilic archaea reveals strategies for static and dynamic osmo-response.</title>
        <authorList>
            <person name="Becker E.A."/>
            <person name="Seitzer P.M."/>
            <person name="Tritt A."/>
            <person name="Larsen D."/>
            <person name="Krusor M."/>
            <person name="Yao A.I."/>
            <person name="Wu D."/>
            <person name="Madern D."/>
            <person name="Eisen J.A."/>
            <person name="Darling A.E."/>
            <person name="Facciotti M.T."/>
        </authorList>
    </citation>
    <scope>NUCLEOTIDE SEQUENCE [LARGE SCALE GENOMIC DNA]</scope>
    <source>
        <strain evidence="2 3">AJ5</strain>
    </source>
</reference>
<dbReference type="EMBL" id="CP019285">
    <property type="protein sequence ID" value="APW97349.1"/>
    <property type="molecule type" value="Genomic_DNA"/>
</dbReference>
<keyword evidence="3" id="KW-1185">Reference proteome</keyword>
<dbReference type="Proteomes" id="UP000186547">
    <property type="component" value="Chromosome"/>
</dbReference>
<reference evidence="1" key="3">
    <citation type="submission" date="2017-01" db="EMBL/GenBank/DDBJ databases">
        <authorList>
            <person name="Mah S.A."/>
            <person name="Swanson W.J."/>
            <person name="Moy G.W."/>
            <person name="Vacquier V.D."/>
        </authorList>
    </citation>
    <scope>NUCLEOTIDE SEQUENCE</scope>
    <source>
        <strain evidence="1">AJ5</strain>
    </source>
</reference>
<proteinExistence type="predicted"/>
<dbReference type="GeneID" id="30920660"/>
<organism evidence="2 3">
    <name type="scientific">Natronobacterium lacisalsi AJ5</name>
    <dbReference type="NCBI Taxonomy" id="358396"/>
    <lineage>
        <taxon>Archaea</taxon>
        <taxon>Methanobacteriati</taxon>
        <taxon>Methanobacteriota</taxon>
        <taxon>Stenosarchaea group</taxon>
        <taxon>Halobacteria</taxon>
        <taxon>Halobacteriales</taxon>
        <taxon>Natrialbaceae</taxon>
        <taxon>Natronobacterium</taxon>
    </lineage>
</organism>
<dbReference type="EMBL" id="AOLZ01000004">
    <property type="protein sequence ID" value="EMA37900.1"/>
    <property type="molecule type" value="Genomic_DNA"/>
</dbReference>
<evidence type="ECO:0000313" key="4">
    <source>
        <dbReference type="Proteomes" id="UP000186547"/>
    </source>
</evidence>
<accession>M0M0J6</accession>
<dbReference type="KEGG" id="hlc:CHINAEXTREME06010"/>
<evidence type="ECO:0000313" key="2">
    <source>
        <dbReference type="EMBL" id="EMA37900.1"/>
    </source>
</evidence>
<reference evidence="1 4" key="1">
    <citation type="journal article" date="2011" name="J. Bacteriol.">
        <title>Genome sequence of Halobiforma lacisalsi AJ5, an extremely halophilic archaeon which harbors a bop gene.</title>
        <authorList>
            <person name="Jiang X."/>
            <person name="Wang S."/>
            <person name="Cheng H."/>
            <person name="Huo Y."/>
            <person name="Zhang X."/>
            <person name="Zhu X."/>
            <person name="Han X."/>
            <person name="Ni P."/>
            <person name="Wu M."/>
        </authorList>
    </citation>
    <scope>NUCLEOTIDE SEQUENCE [LARGE SCALE GENOMIC DNA]</scope>
    <source>
        <strain evidence="1 4">AJ5</strain>
    </source>
</reference>
<gene>
    <name evidence="2" type="ORF">C445_00595</name>
    <name evidence="1" type="ORF">CHINAEXTREME_06010</name>
</gene>
<dbReference type="RefSeq" id="WP_007139882.1">
    <property type="nucleotide sequence ID" value="NZ_AOLZ01000004.1"/>
</dbReference>
<dbReference type="Proteomes" id="UP000011555">
    <property type="component" value="Unassembled WGS sequence"/>
</dbReference>
<name>M0M0J6_NATLA</name>
<protein>
    <submittedName>
        <fullName evidence="2">Uncharacterized protein</fullName>
    </submittedName>
</protein>
<sequence>MTGPSTTDLEVEDVPLRPAVAERFRVSIGLKETPETLADWTAVAVDDERAYETWANRTDDLITMSLSLSTVLAAAESVTEEWNEPKGFPRSDG</sequence>
<evidence type="ECO:0000313" key="3">
    <source>
        <dbReference type="Proteomes" id="UP000011555"/>
    </source>
</evidence>
<evidence type="ECO:0000313" key="1">
    <source>
        <dbReference type="EMBL" id="APW97349.1"/>
    </source>
</evidence>
<dbReference type="AlphaFoldDB" id="M0M0J6"/>